<sequence length="393" mass="41413">MGTQARGFSLVELMVAVVIGLLVLAAVTTVMVNSKKNYTVQDSLARLQENARFAVDFLTRDLRMSGHFGCAHGPLNATRNRLDIAGSPLFDANVGLAGLDNMVVGTSEWHSFSPPATDVDEDKKIVPGTDAIVMRFMNGDSIPVIAPFMTAPTDPIMVAANNGRLNQGDIVLVADCSTADLFQVTSANPGVSGNVAHAAGVVGSPPIPPGNISDSFGDDPVKPKLYEGETETVIIGFTIARYFIGARDVKTGNICTADCACDSNHICGLFRKIGADDAQELVSGIESMQILYGVDTDPTPPPPQLPDYAPNVYVSADTVTAVGGWGKVTSVRIGLLAYTLASETESGEYGGVTDSGPYDVNGTAVSVTDGNLEAKRVKRRVFTTTVAVRNLRI</sequence>
<feature type="transmembrane region" description="Helical" evidence="1">
    <location>
        <begin position="7"/>
        <end position="32"/>
    </location>
</feature>
<dbReference type="InterPro" id="IPR012902">
    <property type="entry name" value="N_methyl_site"/>
</dbReference>
<dbReference type="Pfam" id="PF07963">
    <property type="entry name" value="N_methyl"/>
    <property type="match status" value="1"/>
</dbReference>
<dbReference type="GO" id="GO:0043683">
    <property type="term" value="P:type IV pilus assembly"/>
    <property type="evidence" value="ECO:0007669"/>
    <property type="project" value="InterPro"/>
</dbReference>
<dbReference type="Pfam" id="PF16074">
    <property type="entry name" value="PilW"/>
    <property type="match status" value="1"/>
</dbReference>
<keyword evidence="1" id="KW-0812">Transmembrane</keyword>
<dbReference type="NCBIfam" id="TIGR02532">
    <property type="entry name" value="IV_pilin_GFxxxE"/>
    <property type="match status" value="1"/>
</dbReference>
<dbReference type="Proteomes" id="UP000177925">
    <property type="component" value="Unassembled WGS sequence"/>
</dbReference>
<comment type="caution">
    <text evidence="2">The sequence shown here is derived from an EMBL/GenBank/DDBJ whole genome shotgun (WGS) entry which is preliminary data.</text>
</comment>
<evidence type="ECO:0000313" key="2">
    <source>
        <dbReference type="EMBL" id="OGI43330.1"/>
    </source>
</evidence>
<protein>
    <recommendedName>
        <fullName evidence="4">Prepilin-type N-terminal cleavage/methylation domain-containing protein</fullName>
    </recommendedName>
</protein>
<dbReference type="EMBL" id="MFSS01000060">
    <property type="protein sequence ID" value="OGI43330.1"/>
    <property type="molecule type" value="Genomic_DNA"/>
</dbReference>
<keyword evidence="1" id="KW-0472">Membrane</keyword>
<organism evidence="2 3">
    <name type="scientific">Candidatus Muproteobacteria bacterium RBG_16_64_11</name>
    <dbReference type="NCBI Taxonomy" id="1817758"/>
    <lineage>
        <taxon>Bacteria</taxon>
        <taxon>Pseudomonadati</taxon>
        <taxon>Pseudomonadota</taxon>
        <taxon>Candidatus Muproteobacteria</taxon>
    </lineage>
</organism>
<dbReference type="PROSITE" id="PS00409">
    <property type="entry name" value="PROKAR_NTER_METHYL"/>
    <property type="match status" value="1"/>
</dbReference>
<dbReference type="AlphaFoldDB" id="A0A1F6TDX8"/>
<dbReference type="STRING" id="1817758.A2150_06715"/>
<evidence type="ECO:0008006" key="4">
    <source>
        <dbReference type="Google" id="ProtNLM"/>
    </source>
</evidence>
<reference evidence="2 3" key="1">
    <citation type="journal article" date="2016" name="Nat. Commun.">
        <title>Thousands of microbial genomes shed light on interconnected biogeochemical processes in an aquifer system.</title>
        <authorList>
            <person name="Anantharaman K."/>
            <person name="Brown C.T."/>
            <person name="Hug L.A."/>
            <person name="Sharon I."/>
            <person name="Castelle C.J."/>
            <person name="Probst A.J."/>
            <person name="Thomas B.C."/>
            <person name="Singh A."/>
            <person name="Wilkins M.J."/>
            <person name="Karaoz U."/>
            <person name="Brodie E.L."/>
            <person name="Williams K.H."/>
            <person name="Hubbard S.S."/>
            <person name="Banfield J.F."/>
        </authorList>
    </citation>
    <scope>NUCLEOTIDE SEQUENCE [LARGE SCALE GENOMIC DNA]</scope>
</reference>
<evidence type="ECO:0000256" key="1">
    <source>
        <dbReference type="SAM" id="Phobius"/>
    </source>
</evidence>
<keyword evidence="1" id="KW-1133">Transmembrane helix</keyword>
<proteinExistence type="predicted"/>
<name>A0A1F6TDX8_9PROT</name>
<evidence type="ECO:0000313" key="3">
    <source>
        <dbReference type="Proteomes" id="UP000177925"/>
    </source>
</evidence>
<accession>A0A1F6TDX8</accession>
<gene>
    <name evidence="2" type="ORF">A2150_06715</name>
</gene>
<dbReference type="InterPro" id="IPR032092">
    <property type="entry name" value="PilW"/>
</dbReference>